<dbReference type="AlphaFoldDB" id="A0A834XBM5"/>
<reference evidence="1" key="1">
    <citation type="submission" date="2020-09" db="EMBL/GenBank/DDBJ databases">
        <title>Genome-Enabled Discovery of Anthraquinone Biosynthesis in Senna tora.</title>
        <authorList>
            <person name="Kang S.-H."/>
            <person name="Pandey R.P."/>
            <person name="Lee C.-M."/>
            <person name="Sim J.-S."/>
            <person name="Jeong J.-T."/>
            <person name="Choi B.-S."/>
            <person name="Jung M."/>
            <person name="Ginzburg D."/>
            <person name="Zhao K."/>
            <person name="Won S.Y."/>
            <person name="Oh T.-J."/>
            <person name="Yu Y."/>
            <person name="Kim N.-H."/>
            <person name="Lee O.R."/>
            <person name="Lee T.-H."/>
            <person name="Bashyal P."/>
            <person name="Kim T.-S."/>
            <person name="Lee W.-H."/>
            <person name="Kawkins C."/>
            <person name="Kim C.-K."/>
            <person name="Kim J.S."/>
            <person name="Ahn B.O."/>
            <person name="Rhee S.Y."/>
            <person name="Sohng J.K."/>
        </authorList>
    </citation>
    <scope>NUCLEOTIDE SEQUENCE</scope>
    <source>
        <tissue evidence="1">Leaf</tissue>
    </source>
</reference>
<dbReference type="Proteomes" id="UP000634136">
    <property type="component" value="Unassembled WGS sequence"/>
</dbReference>
<sequence length="53" mass="6360">MTTCIRALNQLGFKKQREAIVLNAFRHELKHLRWDHEPHSSFKSARIPIYNEK</sequence>
<protein>
    <submittedName>
        <fullName evidence="1">Uncharacterized protein</fullName>
    </submittedName>
</protein>
<gene>
    <name evidence="1" type="ORF">G2W53_004317</name>
</gene>
<evidence type="ECO:0000313" key="2">
    <source>
        <dbReference type="Proteomes" id="UP000634136"/>
    </source>
</evidence>
<organism evidence="1 2">
    <name type="scientific">Senna tora</name>
    <dbReference type="NCBI Taxonomy" id="362788"/>
    <lineage>
        <taxon>Eukaryota</taxon>
        <taxon>Viridiplantae</taxon>
        <taxon>Streptophyta</taxon>
        <taxon>Embryophyta</taxon>
        <taxon>Tracheophyta</taxon>
        <taxon>Spermatophyta</taxon>
        <taxon>Magnoliopsida</taxon>
        <taxon>eudicotyledons</taxon>
        <taxon>Gunneridae</taxon>
        <taxon>Pentapetalae</taxon>
        <taxon>rosids</taxon>
        <taxon>fabids</taxon>
        <taxon>Fabales</taxon>
        <taxon>Fabaceae</taxon>
        <taxon>Caesalpinioideae</taxon>
        <taxon>Cassia clade</taxon>
        <taxon>Senna</taxon>
    </lineage>
</organism>
<keyword evidence="2" id="KW-1185">Reference proteome</keyword>
<accession>A0A834XBM5</accession>
<proteinExistence type="predicted"/>
<comment type="caution">
    <text evidence="1">The sequence shown here is derived from an EMBL/GenBank/DDBJ whole genome shotgun (WGS) entry which is preliminary data.</text>
</comment>
<evidence type="ECO:0000313" key="1">
    <source>
        <dbReference type="EMBL" id="KAF7842019.1"/>
    </source>
</evidence>
<name>A0A834XBM5_9FABA</name>
<dbReference type="EMBL" id="JAAIUW010000002">
    <property type="protein sequence ID" value="KAF7842019.1"/>
    <property type="molecule type" value="Genomic_DNA"/>
</dbReference>